<evidence type="ECO:0000313" key="2">
    <source>
        <dbReference type="Proteomes" id="UP001162992"/>
    </source>
</evidence>
<dbReference type="EMBL" id="CM055110">
    <property type="protein sequence ID" value="KAJ7521563.1"/>
    <property type="molecule type" value="Genomic_DNA"/>
</dbReference>
<evidence type="ECO:0000313" key="1">
    <source>
        <dbReference type="EMBL" id="KAJ7521563.1"/>
    </source>
</evidence>
<name>A0ACC2AVG5_DIPCM</name>
<comment type="caution">
    <text evidence="1">The sequence shown here is derived from an EMBL/GenBank/DDBJ whole genome shotgun (WGS) entry which is preliminary data.</text>
</comment>
<protein>
    <submittedName>
        <fullName evidence="1">Uncharacterized protein</fullName>
    </submittedName>
</protein>
<organism evidence="1 2">
    <name type="scientific">Diphasiastrum complanatum</name>
    <name type="common">Issler's clubmoss</name>
    <name type="synonym">Lycopodium complanatum</name>
    <dbReference type="NCBI Taxonomy" id="34168"/>
    <lineage>
        <taxon>Eukaryota</taxon>
        <taxon>Viridiplantae</taxon>
        <taxon>Streptophyta</taxon>
        <taxon>Embryophyta</taxon>
        <taxon>Tracheophyta</taxon>
        <taxon>Lycopodiopsida</taxon>
        <taxon>Lycopodiales</taxon>
        <taxon>Lycopodiaceae</taxon>
        <taxon>Lycopodioideae</taxon>
        <taxon>Diphasiastrum</taxon>
    </lineage>
</organism>
<gene>
    <name evidence="1" type="ORF">O6H91_19G059800</name>
</gene>
<accession>A0ACC2AVG5</accession>
<reference evidence="2" key="1">
    <citation type="journal article" date="2024" name="Proc. Natl. Acad. Sci. U.S.A.">
        <title>Extraordinary preservation of gene collinearity over three hundred million years revealed in homosporous lycophytes.</title>
        <authorList>
            <person name="Li C."/>
            <person name="Wickell D."/>
            <person name="Kuo L.Y."/>
            <person name="Chen X."/>
            <person name="Nie B."/>
            <person name="Liao X."/>
            <person name="Peng D."/>
            <person name="Ji J."/>
            <person name="Jenkins J."/>
            <person name="Williams M."/>
            <person name="Shu S."/>
            <person name="Plott C."/>
            <person name="Barry K."/>
            <person name="Rajasekar S."/>
            <person name="Grimwood J."/>
            <person name="Han X."/>
            <person name="Sun S."/>
            <person name="Hou Z."/>
            <person name="He W."/>
            <person name="Dai G."/>
            <person name="Sun C."/>
            <person name="Schmutz J."/>
            <person name="Leebens-Mack J.H."/>
            <person name="Li F.W."/>
            <person name="Wang L."/>
        </authorList>
    </citation>
    <scope>NUCLEOTIDE SEQUENCE [LARGE SCALE GENOMIC DNA]</scope>
    <source>
        <strain evidence="2">cv. PW_Plant_1</strain>
    </source>
</reference>
<sequence length="268" mass="30464">MSLMPTSSDNGDVMEKLRSPGTLIRDCCTTSQKDDEDLISNFSETVERDIPKVLTILASVLERLIARNERYLPSGQTPSGRRLTIFHGSRPPSISIGKYLERLFKYTSCSPSCFVLGYVYIDRLVHKQPDLPVTSLNVHRLLITAVMLATKILDDEHFNNAFYARVGGIRTLELNRLELELLFRLDFKLFVKMHEFESYCAHLEKEVLVSSRKVERIMPVVDMPSDAPHFPNRKSPVYKSRVEFALREPLLSTGDNLSTGEEANSTSH</sequence>
<keyword evidence="2" id="KW-1185">Reference proteome</keyword>
<proteinExistence type="predicted"/>
<dbReference type="Proteomes" id="UP001162992">
    <property type="component" value="Chromosome 19"/>
</dbReference>